<organism evidence="1 2">
    <name type="scientific">Vibrio phage phi 1</name>
    <dbReference type="NCBI Taxonomy" id="1589297"/>
    <lineage>
        <taxon>Viruses</taxon>
        <taxon>Duplodnaviria</taxon>
        <taxon>Heunggongvirae</taxon>
        <taxon>Uroviricota</taxon>
        <taxon>Caudoviricetes</taxon>
        <taxon>Schitoviridae</taxon>
        <taxon>Pacinivirus</taxon>
        <taxon>Pacinivirus phi1</taxon>
    </lineage>
</organism>
<proteinExistence type="predicted"/>
<sequence length="46" mass="5540">MKLIKHYKDQLNFIQYTQTYLAKYSSDTGFILVLNSGNYSKWYLNQ</sequence>
<evidence type="ECO:0000313" key="1">
    <source>
        <dbReference type="EMBL" id="AJF40762.1"/>
    </source>
</evidence>
<name>A0A0B5H2Q6_9CAUD</name>
<dbReference type="EMBL" id="KP280062">
    <property type="protein sequence ID" value="AJF40762.1"/>
    <property type="molecule type" value="Genomic_DNA"/>
</dbReference>
<dbReference type="RefSeq" id="YP_009198622.1">
    <property type="nucleotide sequence ID" value="NC_028799.1"/>
</dbReference>
<reference evidence="1 2" key="1">
    <citation type="submission" date="2014-12" db="EMBL/GenBank/DDBJ databases">
        <title>Complete genome sequences of three Vibrio cholerae specific bacteriophages.</title>
        <authorList>
            <person name="Bhandare S.G."/>
            <person name="Warry A."/>
            <person name="Emes R.D."/>
            <person name="Hooton S.P.T."/>
            <person name="Barrow P.A."/>
            <person name="Atterbury R.J."/>
        </authorList>
    </citation>
    <scope>NUCLEOTIDE SEQUENCE [LARGE SCALE GENOMIC DNA]</scope>
</reference>
<dbReference type="Proteomes" id="UP000031803">
    <property type="component" value="Segment"/>
</dbReference>
<dbReference type="KEGG" id="vg:26625700"/>
<evidence type="ECO:0000313" key="2">
    <source>
        <dbReference type="Proteomes" id="UP000031803"/>
    </source>
</evidence>
<accession>A0A0B5H2Q6</accession>
<keyword evidence="2" id="KW-1185">Reference proteome</keyword>
<protein>
    <submittedName>
        <fullName evidence="1">Uncharacterized protein</fullName>
    </submittedName>
</protein>
<gene>
    <name evidence="1" type="ORF">SBVP1_0104</name>
</gene>
<dbReference type="GeneID" id="26625700"/>